<sequence>MFGLGAKNTAWLRSRKPAGKVLFYPICFVLGMAFIVAMLPFRWLRSLVQDPGVTIVLTGIVLALIRYVPSWIDFYKEDGLGPVLYAGALVYGFFWVLFRFFRMISRR</sequence>
<dbReference type="EMBL" id="QPIJ01000001">
    <property type="protein sequence ID" value="RCV93881.1"/>
    <property type="molecule type" value="Genomic_DNA"/>
</dbReference>
<proteinExistence type="predicted"/>
<keyword evidence="1" id="KW-0472">Membrane</keyword>
<evidence type="ECO:0000313" key="2">
    <source>
        <dbReference type="EMBL" id="RCV93881.1"/>
    </source>
</evidence>
<feature type="transmembrane region" description="Helical" evidence="1">
    <location>
        <begin position="84"/>
        <end position="101"/>
    </location>
</feature>
<comment type="caution">
    <text evidence="2">The sequence shown here is derived from an EMBL/GenBank/DDBJ whole genome shotgun (WGS) entry which is preliminary data.</text>
</comment>
<keyword evidence="1" id="KW-1133">Transmembrane helix</keyword>
<evidence type="ECO:0000313" key="3">
    <source>
        <dbReference type="Proteomes" id="UP000253204"/>
    </source>
</evidence>
<reference evidence="2 3" key="1">
    <citation type="submission" date="2018-07" db="EMBL/GenBank/DDBJ databases">
        <title>Halomonas rutogse sp. nov., isolated from Lake TangqianCo on Tibetan Plateau.</title>
        <authorList>
            <person name="Lu H."/>
            <person name="Xing P."/>
            <person name="Wu Q."/>
        </authorList>
    </citation>
    <scope>NUCLEOTIDE SEQUENCE [LARGE SCALE GENOMIC DNA]</scope>
    <source>
        <strain evidence="2 3">TQ8S</strain>
    </source>
</reference>
<organism evidence="2 3">
    <name type="scientific">Vreelandella rituensis</name>
    <dbReference type="NCBI Taxonomy" id="2282306"/>
    <lineage>
        <taxon>Bacteria</taxon>
        <taxon>Pseudomonadati</taxon>
        <taxon>Pseudomonadota</taxon>
        <taxon>Gammaproteobacteria</taxon>
        <taxon>Oceanospirillales</taxon>
        <taxon>Halomonadaceae</taxon>
        <taxon>Vreelandella</taxon>
    </lineage>
</organism>
<evidence type="ECO:0000256" key="1">
    <source>
        <dbReference type="SAM" id="Phobius"/>
    </source>
</evidence>
<keyword evidence="1" id="KW-0812">Transmembrane</keyword>
<dbReference type="Proteomes" id="UP000253204">
    <property type="component" value="Unassembled WGS sequence"/>
</dbReference>
<accession>A0A368UA70</accession>
<dbReference type="AlphaFoldDB" id="A0A368UA70"/>
<dbReference type="RefSeq" id="WP_114485209.1">
    <property type="nucleotide sequence ID" value="NZ_CBCSHM010000001.1"/>
</dbReference>
<keyword evidence="3" id="KW-1185">Reference proteome</keyword>
<name>A0A368UA70_9GAMM</name>
<gene>
    <name evidence="2" type="ORF">DU506_01610</name>
</gene>
<protein>
    <submittedName>
        <fullName evidence="2">Uncharacterized protein</fullName>
    </submittedName>
</protein>
<feature type="transmembrane region" description="Helical" evidence="1">
    <location>
        <begin position="21"/>
        <end position="41"/>
    </location>
</feature>